<sequence length="343" mass="36256">MTDTVIRRTGRAGHVSLSRPKALNALNHAMCLEIEAALDAWRDDPEVALVMIDGAGDKAFCAGGDIAEIYHQGRAGDYATGRAFWRDEYRLNAKLAEYPKPVISFLHGFVMGGGVGLGGHVGERVVCESSQIAMPECGIGFVPDVGGSLLLARAPGRLGEYLGLTAARMGPGDAIHAGFADHFVPEADWPALKERLAATGDVAALSEAASAPPASPMAAAQDEIDVLFGADSVAGIRAALEGAKGPIGEAARKAVGRNSPLSMAVTLEMLRRLRAGDGDIRAALRQEYRVSHRIVEEGDFVEGVRAQIIDKDRTPHWRLAADEVTPAHVEAMLAPLGEDELAL</sequence>
<dbReference type="InterPro" id="IPR032259">
    <property type="entry name" value="HIBYL-CoA-H"/>
</dbReference>
<evidence type="ECO:0000256" key="2">
    <source>
        <dbReference type="ARBA" id="ARBA00011915"/>
    </source>
</evidence>
<dbReference type="PANTHER" id="PTHR43176">
    <property type="entry name" value="3-HYDROXYISOBUTYRYL-COA HYDROLASE-RELATED"/>
    <property type="match status" value="1"/>
</dbReference>
<dbReference type="GO" id="GO:0006574">
    <property type="term" value="P:L-valine catabolic process"/>
    <property type="evidence" value="ECO:0007669"/>
    <property type="project" value="TreeGrafter"/>
</dbReference>
<dbReference type="STRING" id="282683.SAMN04488105_110186"/>
<dbReference type="EMBL" id="FNAV01000010">
    <property type="protein sequence ID" value="SDE97582.1"/>
    <property type="molecule type" value="Genomic_DNA"/>
</dbReference>
<gene>
    <name evidence="5" type="ORF">SAMN04488105_110186</name>
</gene>
<evidence type="ECO:0000313" key="6">
    <source>
        <dbReference type="Proteomes" id="UP000198994"/>
    </source>
</evidence>
<evidence type="ECO:0000256" key="1">
    <source>
        <dbReference type="ARBA" id="ARBA00001709"/>
    </source>
</evidence>
<dbReference type="GO" id="GO:0005829">
    <property type="term" value="C:cytosol"/>
    <property type="evidence" value="ECO:0007669"/>
    <property type="project" value="TreeGrafter"/>
</dbReference>
<keyword evidence="3" id="KW-0378">Hydrolase</keyword>
<reference evidence="6" key="1">
    <citation type="submission" date="2016-10" db="EMBL/GenBank/DDBJ databases">
        <authorList>
            <person name="Varghese N."/>
            <person name="Submissions S."/>
        </authorList>
    </citation>
    <scope>NUCLEOTIDE SEQUENCE [LARGE SCALE GENOMIC DNA]</scope>
    <source>
        <strain evidence="6">DSM 10146</strain>
    </source>
</reference>
<dbReference type="Proteomes" id="UP000198994">
    <property type="component" value="Unassembled WGS sequence"/>
</dbReference>
<dbReference type="Pfam" id="PF16113">
    <property type="entry name" value="ECH_2"/>
    <property type="match status" value="1"/>
</dbReference>
<name>A0A1G7HAW3_9RHOB</name>
<dbReference type="SUPFAM" id="SSF52096">
    <property type="entry name" value="ClpP/crotonase"/>
    <property type="match status" value="1"/>
</dbReference>
<dbReference type="AlphaFoldDB" id="A0A1G7HAW3"/>
<protein>
    <recommendedName>
        <fullName evidence="2">3-hydroxyisobutyryl-CoA hydrolase</fullName>
        <ecNumber evidence="2">3.1.2.4</ecNumber>
    </recommendedName>
</protein>
<evidence type="ECO:0000256" key="3">
    <source>
        <dbReference type="ARBA" id="ARBA00022801"/>
    </source>
</evidence>
<dbReference type="InterPro" id="IPR029045">
    <property type="entry name" value="ClpP/crotonase-like_dom_sf"/>
</dbReference>
<feature type="domain" description="Enoyl-CoA hydratase/isomerase" evidence="4">
    <location>
        <begin position="13"/>
        <end position="333"/>
    </location>
</feature>
<comment type="catalytic activity">
    <reaction evidence="1">
        <text>3-hydroxy-2-methylpropanoyl-CoA + H2O = 3-hydroxy-2-methylpropanoate + CoA + H(+)</text>
        <dbReference type="Rhea" id="RHEA:20888"/>
        <dbReference type="ChEBI" id="CHEBI:11805"/>
        <dbReference type="ChEBI" id="CHEBI:15377"/>
        <dbReference type="ChEBI" id="CHEBI:15378"/>
        <dbReference type="ChEBI" id="CHEBI:57287"/>
        <dbReference type="ChEBI" id="CHEBI:57340"/>
        <dbReference type="EC" id="3.1.2.4"/>
    </reaction>
</comment>
<evidence type="ECO:0000259" key="4">
    <source>
        <dbReference type="Pfam" id="PF16113"/>
    </source>
</evidence>
<keyword evidence="6" id="KW-1185">Reference proteome</keyword>
<dbReference type="InterPro" id="IPR045004">
    <property type="entry name" value="ECH_dom"/>
</dbReference>
<dbReference type="CDD" id="cd06558">
    <property type="entry name" value="crotonase-like"/>
    <property type="match status" value="1"/>
</dbReference>
<dbReference type="RefSeq" id="WP_089961147.1">
    <property type="nucleotide sequence ID" value="NZ_FNAV01000010.1"/>
</dbReference>
<dbReference type="EC" id="3.1.2.4" evidence="2"/>
<organism evidence="5 6">
    <name type="scientific">Salipiger thiooxidans</name>
    <dbReference type="NCBI Taxonomy" id="282683"/>
    <lineage>
        <taxon>Bacteria</taxon>
        <taxon>Pseudomonadati</taxon>
        <taxon>Pseudomonadota</taxon>
        <taxon>Alphaproteobacteria</taxon>
        <taxon>Rhodobacterales</taxon>
        <taxon>Roseobacteraceae</taxon>
        <taxon>Salipiger</taxon>
    </lineage>
</organism>
<dbReference type="OrthoDB" id="9790967at2"/>
<evidence type="ECO:0000313" key="5">
    <source>
        <dbReference type="EMBL" id="SDE97582.1"/>
    </source>
</evidence>
<dbReference type="NCBIfam" id="NF004127">
    <property type="entry name" value="PRK05617.1"/>
    <property type="match status" value="1"/>
</dbReference>
<dbReference type="GO" id="GO:0003860">
    <property type="term" value="F:3-hydroxyisobutyryl-CoA hydrolase activity"/>
    <property type="evidence" value="ECO:0007669"/>
    <property type="project" value="UniProtKB-EC"/>
</dbReference>
<dbReference type="PANTHER" id="PTHR43176:SF3">
    <property type="entry name" value="3-HYDROXYISOBUTYRYL-COA HYDROLASE, MITOCHONDRIAL"/>
    <property type="match status" value="1"/>
</dbReference>
<dbReference type="Gene3D" id="3.90.226.10">
    <property type="entry name" value="2-enoyl-CoA Hydratase, Chain A, domain 1"/>
    <property type="match status" value="1"/>
</dbReference>
<accession>A0A1G7HAW3</accession>
<proteinExistence type="predicted"/>